<evidence type="ECO:0000256" key="1">
    <source>
        <dbReference type="SAM" id="MobiDB-lite"/>
    </source>
</evidence>
<gene>
    <name evidence="2" type="ORF">LCMAC102_04590</name>
</gene>
<evidence type="ECO:0000313" key="2">
    <source>
        <dbReference type="EMBL" id="QBK86662.1"/>
    </source>
</evidence>
<feature type="compositionally biased region" description="Basic residues" evidence="1">
    <location>
        <begin position="125"/>
        <end position="137"/>
    </location>
</feature>
<name>A0A481YU28_9VIRU</name>
<feature type="region of interest" description="Disordered" evidence="1">
    <location>
        <begin position="91"/>
        <end position="214"/>
    </location>
</feature>
<accession>A0A481YU28</accession>
<dbReference type="EMBL" id="MK500334">
    <property type="protein sequence ID" value="QBK86662.1"/>
    <property type="molecule type" value="Genomic_DNA"/>
</dbReference>
<organism evidence="2">
    <name type="scientific">Marseillevirus LCMAC102</name>
    <dbReference type="NCBI Taxonomy" id="2506603"/>
    <lineage>
        <taxon>Viruses</taxon>
        <taxon>Varidnaviria</taxon>
        <taxon>Bamfordvirae</taxon>
        <taxon>Nucleocytoviricota</taxon>
        <taxon>Megaviricetes</taxon>
        <taxon>Pimascovirales</taxon>
        <taxon>Pimascovirales incertae sedis</taxon>
        <taxon>Marseilleviridae</taxon>
    </lineage>
</organism>
<protein>
    <submittedName>
        <fullName evidence="2">Inactivated thioredoxin/glutaredoxin</fullName>
    </submittedName>
</protein>
<proteinExistence type="predicted"/>
<sequence length="214" mass="24333">MSINDVILFVSSTSPASAPCIQFVQSYQLPVRFVRLDTIADREAARNGKYFQITVVPTLLVTYSDANVQLFVGQEKILMWLKQVMNSRNKKTQQHIEESDEIEDEPPIRQKKKSKRDGLYDGVPKKSKKKKKVQKKPVHFEEESESDESEIQFIDNDKPPGRPPPPPTQGLMVGPHSSSKKKGQMTSVFDTAKQMEHQRQSTLGYKDEDLPVST</sequence>
<feature type="compositionally biased region" description="Basic and acidic residues" evidence="1">
    <location>
        <begin position="193"/>
        <end position="214"/>
    </location>
</feature>
<reference evidence="2" key="1">
    <citation type="journal article" date="2019" name="MBio">
        <title>Virus Genomes from Deep Sea Sediments Expand the Ocean Megavirome and Support Independent Origins of Viral Gigantism.</title>
        <authorList>
            <person name="Backstrom D."/>
            <person name="Yutin N."/>
            <person name="Jorgensen S.L."/>
            <person name="Dharamshi J."/>
            <person name="Homa F."/>
            <person name="Zaremba-Niedwiedzka K."/>
            <person name="Spang A."/>
            <person name="Wolf Y.I."/>
            <person name="Koonin E.V."/>
            <person name="Ettema T.J."/>
        </authorList>
    </citation>
    <scope>NUCLEOTIDE SEQUENCE</scope>
</reference>